<accession>A0A6A3JN28</accession>
<evidence type="ECO:0000313" key="4">
    <source>
        <dbReference type="Proteomes" id="UP000435112"/>
    </source>
</evidence>
<feature type="chain" id="PRO_5025338600" evidence="2">
    <location>
        <begin position="23"/>
        <end position="125"/>
    </location>
</feature>
<gene>
    <name evidence="3" type="ORF">PR002_g19418</name>
</gene>
<evidence type="ECO:0000256" key="1">
    <source>
        <dbReference type="SAM" id="MobiDB-lite"/>
    </source>
</evidence>
<feature type="region of interest" description="Disordered" evidence="1">
    <location>
        <begin position="103"/>
        <end position="125"/>
    </location>
</feature>
<dbReference type="EMBL" id="QXFU01001754">
    <property type="protein sequence ID" value="KAE8996121.1"/>
    <property type="molecule type" value="Genomic_DNA"/>
</dbReference>
<dbReference type="AlphaFoldDB" id="A0A6A3JN28"/>
<feature type="signal peptide" evidence="2">
    <location>
        <begin position="1"/>
        <end position="22"/>
    </location>
</feature>
<proteinExistence type="predicted"/>
<name>A0A6A3JN28_9STRA</name>
<comment type="caution">
    <text evidence="3">The sequence shown here is derived from an EMBL/GenBank/DDBJ whole genome shotgun (WGS) entry which is preliminary data.</text>
</comment>
<evidence type="ECO:0000256" key="2">
    <source>
        <dbReference type="SAM" id="SignalP"/>
    </source>
</evidence>
<keyword evidence="2" id="KW-0732">Signal</keyword>
<protein>
    <submittedName>
        <fullName evidence="3">Uncharacterized protein</fullName>
    </submittedName>
</protein>
<evidence type="ECO:0000313" key="3">
    <source>
        <dbReference type="EMBL" id="KAE8996121.1"/>
    </source>
</evidence>
<dbReference type="Proteomes" id="UP000435112">
    <property type="component" value="Unassembled WGS sequence"/>
</dbReference>
<sequence length="125" mass="13888">MKPAHYLVSALVALSATTGSAAESAPTTASYHYYDGVPYYSTACNTPFPDHREGCGHGRLHLRFVISSVQSARHGWYWLSRWSSRHHVFEDAMLRHYHDASNNDASNNDASNNDAFNDISNNASL</sequence>
<reference evidence="3 4" key="1">
    <citation type="submission" date="2018-09" db="EMBL/GenBank/DDBJ databases">
        <title>Genomic investigation of the strawberry pathogen Phytophthora fragariae indicates pathogenicity is determined by transcriptional variation in three key races.</title>
        <authorList>
            <person name="Adams T.M."/>
            <person name="Armitage A.D."/>
            <person name="Sobczyk M.K."/>
            <person name="Bates H.J."/>
            <person name="Dunwell J.M."/>
            <person name="Nellist C.F."/>
            <person name="Harrison R.J."/>
        </authorList>
    </citation>
    <scope>NUCLEOTIDE SEQUENCE [LARGE SCALE GENOMIC DNA]</scope>
    <source>
        <strain evidence="3 4">SCRP324</strain>
    </source>
</reference>
<organism evidence="3 4">
    <name type="scientific">Phytophthora rubi</name>
    <dbReference type="NCBI Taxonomy" id="129364"/>
    <lineage>
        <taxon>Eukaryota</taxon>
        <taxon>Sar</taxon>
        <taxon>Stramenopiles</taxon>
        <taxon>Oomycota</taxon>
        <taxon>Peronosporomycetes</taxon>
        <taxon>Peronosporales</taxon>
        <taxon>Peronosporaceae</taxon>
        <taxon>Phytophthora</taxon>
    </lineage>
</organism>